<evidence type="ECO:0000256" key="6">
    <source>
        <dbReference type="SAM" id="Phobius"/>
    </source>
</evidence>
<dbReference type="PANTHER" id="PTHR23519">
    <property type="entry name" value="AUTOPHAGY-RELATED PROTEIN 22"/>
    <property type="match status" value="1"/>
</dbReference>
<feature type="transmembrane region" description="Helical" evidence="6">
    <location>
        <begin position="94"/>
        <end position="111"/>
    </location>
</feature>
<dbReference type="InterPro" id="IPR024671">
    <property type="entry name" value="Atg22-like"/>
</dbReference>
<dbReference type="AlphaFoldDB" id="A0A932I5T5"/>
<feature type="transmembrane region" description="Helical" evidence="6">
    <location>
        <begin position="60"/>
        <end position="82"/>
    </location>
</feature>
<sequence>MRETSPPAPASPAAPAGRREIFAWCLYDFANSAFPTLIVTVAYSVYFKHAVAGGGGRGDFLWGVSLSLAMVLAILITPPLSARADRKGSRKRMLLLYAGACVAATALLSGVGPGRVAAGMIFFILAVVGFEGSLVFYNAFLPEISTRATIGKVSGWGWGLGYLGGLLCLFLVKPLLSGGLEPANLPRFRLSFAATAVFYALFTIPLVLWLRERPPLPRRPGAGGKKPAGAPASARDAFRELWGTLQALRRREGALRYLLAFLLYNDGIVTVISFSSIYAVTTLGFTMGETLNLFIAVQLSAGAGAFFFGYLTDAWGARKTVLLTLFNWCLVVILAYFAASKDAFFLISLLAGISLGSSQSASRSLLAFYIPPGGTAQTYSFYGVCGKMSSILGPLAFGGVSAATGSQRLAILSVLFFFLAGGALLWTVPEPGEAGGEAIAGD</sequence>
<gene>
    <name evidence="8" type="ORF">HYZ11_18725</name>
</gene>
<name>A0A932I5T5_UNCTE</name>
<feature type="transmembrane region" description="Helical" evidence="6">
    <location>
        <begin position="153"/>
        <end position="172"/>
    </location>
</feature>
<evidence type="ECO:0000256" key="3">
    <source>
        <dbReference type="ARBA" id="ARBA00022692"/>
    </source>
</evidence>
<dbReference type="PANTHER" id="PTHR23519:SF1">
    <property type="entry name" value="AUTOPHAGY-RELATED PROTEIN 22"/>
    <property type="match status" value="1"/>
</dbReference>
<keyword evidence="2" id="KW-0813">Transport</keyword>
<dbReference type="Gene3D" id="1.20.1250.20">
    <property type="entry name" value="MFS general substrate transporter like domains"/>
    <property type="match status" value="2"/>
</dbReference>
<dbReference type="GO" id="GO:0022857">
    <property type="term" value="F:transmembrane transporter activity"/>
    <property type="evidence" value="ECO:0007669"/>
    <property type="project" value="InterPro"/>
</dbReference>
<feature type="transmembrane region" description="Helical" evidence="6">
    <location>
        <begin position="257"/>
        <end position="279"/>
    </location>
</feature>
<keyword evidence="3 6" id="KW-0812">Transmembrane</keyword>
<feature type="transmembrane region" description="Helical" evidence="6">
    <location>
        <begin position="409"/>
        <end position="428"/>
    </location>
</feature>
<dbReference type="GO" id="GO:0012505">
    <property type="term" value="C:endomembrane system"/>
    <property type="evidence" value="ECO:0007669"/>
    <property type="project" value="UniProtKB-SubCell"/>
</dbReference>
<organism evidence="8 9">
    <name type="scientific">Tectimicrobiota bacterium</name>
    <dbReference type="NCBI Taxonomy" id="2528274"/>
    <lineage>
        <taxon>Bacteria</taxon>
        <taxon>Pseudomonadati</taxon>
        <taxon>Nitrospinota/Tectimicrobiota group</taxon>
        <taxon>Candidatus Tectimicrobiota</taxon>
    </lineage>
</organism>
<comment type="caution">
    <text evidence="8">The sequence shown here is derived from an EMBL/GenBank/DDBJ whole genome shotgun (WGS) entry which is preliminary data.</text>
</comment>
<feature type="transmembrane region" description="Helical" evidence="6">
    <location>
        <begin position="117"/>
        <end position="141"/>
    </location>
</feature>
<dbReference type="Pfam" id="PF11700">
    <property type="entry name" value="ATG22"/>
    <property type="match status" value="2"/>
</dbReference>
<dbReference type="InterPro" id="IPR020846">
    <property type="entry name" value="MFS_dom"/>
</dbReference>
<evidence type="ECO:0000313" key="9">
    <source>
        <dbReference type="Proteomes" id="UP000782312"/>
    </source>
</evidence>
<proteinExistence type="predicted"/>
<dbReference type="SUPFAM" id="SSF103473">
    <property type="entry name" value="MFS general substrate transporter"/>
    <property type="match status" value="1"/>
</dbReference>
<feature type="transmembrane region" description="Helical" evidence="6">
    <location>
        <begin position="192"/>
        <end position="210"/>
    </location>
</feature>
<keyword evidence="5 6" id="KW-0472">Membrane</keyword>
<protein>
    <submittedName>
        <fullName evidence="8">MFS transporter</fullName>
    </submittedName>
</protein>
<comment type="subcellular location">
    <subcellularLocation>
        <location evidence="1">Endomembrane system</location>
        <topology evidence="1">Multi-pass membrane protein</topology>
    </subcellularLocation>
</comment>
<evidence type="ECO:0000313" key="8">
    <source>
        <dbReference type="EMBL" id="MBI3129649.1"/>
    </source>
</evidence>
<reference evidence="8" key="1">
    <citation type="submission" date="2020-07" db="EMBL/GenBank/DDBJ databases">
        <title>Huge and variable diversity of episymbiotic CPR bacteria and DPANN archaea in groundwater ecosystems.</title>
        <authorList>
            <person name="He C.Y."/>
            <person name="Keren R."/>
            <person name="Whittaker M."/>
            <person name="Farag I.F."/>
            <person name="Doudna J."/>
            <person name="Cate J.H.D."/>
            <person name="Banfield J.F."/>
        </authorList>
    </citation>
    <scope>NUCLEOTIDE SEQUENCE</scope>
    <source>
        <strain evidence="8">NC_groundwater_763_Ag_S-0.2um_68_21</strain>
    </source>
</reference>
<dbReference type="PROSITE" id="PS50850">
    <property type="entry name" value="MFS"/>
    <property type="match status" value="1"/>
</dbReference>
<evidence type="ECO:0000256" key="4">
    <source>
        <dbReference type="ARBA" id="ARBA00022989"/>
    </source>
</evidence>
<accession>A0A932I5T5</accession>
<dbReference type="EMBL" id="JACPUR010000041">
    <property type="protein sequence ID" value="MBI3129649.1"/>
    <property type="molecule type" value="Genomic_DNA"/>
</dbReference>
<evidence type="ECO:0000256" key="1">
    <source>
        <dbReference type="ARBA" id="ARBA00004127"/>
    </source>
</evidence>
<feature type="transmembrane region" description="Helical" evidence="6">
    <location>
        <begin position="320"/>
        <end position="339"/>
    </location>
</feature>
<feature type="domain" description="Major facilitator superfamily (MFS) profile" evidence="7">
    <location>
        <begin position="253"/>
        <end position="442"/>
    </location>
</feature>
<feature type="transmembrane region" description="Helical" evidence="6">
    <location>
        <begin position="381"/>
        <end position="403"/>
    </location>
</feature>
<dbReference type="InterPro" id="IPR036259">
    <property type="entry name" value="MFS_trans_sf"/>
</dbReference>
<evidence type="ECO:0000256" key="2">
    <source>
        <dbReference type="ARBA" id="ARBA00022448"/>
    </source>
</evidence>
<feature type="transmembrane region" description="Helical" evidence="6">
    <location>
        <begin position="21"/>
        <end position="45"/>
    </location>
</feature>
<dbReference type="Proteomes" id="UP000782312">
    <property type="component" value="Unassembled WGS sequence"/>
</dbReference>
<feature type="transmembrane region" description="Helical" evidence="6">
    <location>
        <begin position="291"/>
        <end position="311"/>
    </location>
</feature>
<evidence type="ECO:0000259" key="7">
    <source>
        <dbReference type="PROSITE" id="PS50850"/>
    </source>
</evidence>
<evidence type="ECO:0000256" key="5">
    <source>
        <dbReference type="ARBA" id="ARBA00023136"/>
    </source>
</evidence>
<dbReference type="InterPro" id="IPR050495">
    <property type="entry name" value="ATG22/LtaA_families"/>
</dbReference>
<keyword evidence="4 6" id="KW-1133">Transmembrane helix</keyword>